<keyword evidence="6" id="KW-0411">Iron-sulfur</keyword>
<evidence type="ECO:0000256" key="2">
    <source>
        <dbReference type="ARBA" id="ARBA00022485"/>
    </source>
</evidence>
<dbReference type="GO" id="GO:0046872">
    <property type="term" value="F:metal ion binding"/>
    <property type="evidence" value="ECO:0007669"/>
    <property type="project" value="UniProtKB-KW"/>
</dbReference>
<feature type="domain" description="Radical SAM core" evidence="7">
    <location>
        <begin position="23"/>
        <end position="243"/>
    </location>
</feature>
<dbReference type="InterPro" id="IPR013785">
    <property type="entry name" value="Aldolase_TIM"/>
</dbReference>
<dbReference type="InterPro" id="IPR007197">
    <property type="entry name" value="rSAM"/>
</dbReference>
<sequence>MYRNHYFAWKRSYVNFLRKSGLRPGPLIVHWLATYRCNSRCVYCEASANEVKCEELVTEQIKRVIDELKELKVRYFFVTGGEPLMRKDLFEVLNYAKQRGMKVGMITNSLLYNRFKDHIKNTGFDSIWTSVDGLEETHNKNRGYPEAYQITLDAIRYYTEIKIPLRVVNTLVHSGNYNELPNLFQQLREYGINRWRLTLAIPVGRASDDNWALSPDRIEELFHYVINMRKAFDVELSEELGYLGCMDTSTKNSPFFCPSGLTFCVIMPDGHVLPCQVVYDTKYSQGDVKETSFRKIWQDGFKTFRTGEPEGECTTCRHRNACGGGCWGRTVTEGKCLRGIWDPKNYGHERTGKSAELQSSHKPNQT</sequence>
<dbReference type="SUPFAM" id="SSF102114">
    <property type="entry name" value="Radical SAM enzymes"/>
    <property type="match status" value="1"/>
</dbReference>
<dbReference type="SFLD" id="SFLDG01386">
    <property type="entry name" value="main_SPASM_domain-containing"/>
    <property type="match status" value="1"/>
</dbReference>
<evidence type="ECO:0000256" key="3">
    <source>
        <dbReference type="ARBA" id="ARBA00022691"/>
    </source>
</evidence>
<accession>A0A0S7Y5V7</accession>
<keyword evidence="3" id="KW-0949">S-adenosyl-L-methionine</keyword>
<protein>
    <recommendedName>
        <fullName evidence="7">Radical SAM core domain-containing protein</fullName>
    </recommendedName>
</protein>
<dbReference type="SFLD" id="SFLDS00029">
    <property type="entry name" value="Radical_SAM"/>
    <property type="match status" value="1"/>
</dbReference>
<dbReference type="InterPro" id="IPR017200">
    <property type="entry name" value="PqqE-like"/>
</dbReference>
<comment type="caution">
    <text evidence="8">The sequence shown here is derived from an EMBL/GenBank/DDBJ whole genome shotgun (WGS) entry which is preliminary data.</text>
</comment>
<keyword evidence="2" id="KW-0004">4Fe-4S</keyword>
<keyword evidence="5" id="KW-0408">Iron</keyword>
<proteinExistence type="predicted"/>
<name>A0A0S7Y5V7_UNCSA</name>
<evidence type="ECO:0000259" key="7">
    <source>
        <dbReference type="PROSITE" id="PS51918"/>
    </source>
</evidence>
<evidence type="ECO:0000256" key="5">
    <source>
        <dbReference type="ARBA" id="ARBA00023004"/>
    </source>
</evidence>
<dbReference type="PANTHER" id="PTHR11228">
    <property type="entry name" value="RADICAL SAM DOMAIN PROTEIN"/>
    <property type="match status" value="1"/>
</dbReference>
<evidence type="ECO:0000256" key="4">
    <source>
        <dbReference type="ARBA" id="ARBA00022723"/>
    </source>
</evidence>
<evidence type="ECO:0000256" key="1">
    <source>
        <dbReference type="ARBA" id="ARBA00001966"/>
    </source>
</evidence>
<evidence type="ECO:0000313" key="9">
    <source>
        <dbReference type="Proteomes" id="UP000051861"/>
    </source>
</evidence>
<dbReference type="Pfam" id="PF13186">
    <property type="entry name" value="SPASM"/>
    <property type="match status" value="1"/>
</dbReference>
<dbReference type="Pfam" id="PF04055">
    <property type="entry name" value="Radical_SAM"/>
    <property type="match status" value="1"/>
</dbReference>
<evidence type="ECO:0000313" key="8">
    <source>
        <dbReference type="EMBL" id="KPJ69823.1"/>
    </source>
</evidence>
<dbReference type="NCBIfam" id="TIGR04085">
    <property type="entry name" value="rSAM_more_4Fe4S"/>
    <property type="match status" value="1"/>
</dbReference>
<dbReference type="SFLD" id="SFLDG01067">
    <property type="entry name" value="SPASM/twitch_domain_containing"/>
    <property type="match status" value="1"/>
</dbReference>
<dbReference type="GO" id="GO:0051539">
    <property type="term" value="F:4 iron, 4 sulfur cluster binding"/>
    <property type="evidence" value="ECO:0007669"/>
    <property type="project" value="UniProtKB-KW"/>
</dbReference>
<organism evidence="8 9">
    <name type="scientific">candidate division WOR-1 bacterium DG_54_3</name>
    <dbReference type="NCBI Taxonomy" id="1703775"/>
    <lineage>
        <taxon>Bacteria</taxon>
        <taxon>Bacillati</taxon>
        <taxon>Saganbacteria</taxon>
    </lineage>
</organism>
<dbReference type="CDD" id="cd01335">
    <property type="entry name" value="Radical_SAM"/>
    <property type="match status" value="1"/>
</dbReference>
<comment type="cofactor">
    <cofactor evidence="1">
        <name>[4Fe-4S] cluster</name>
        <dbReference type="ChEBI" id="CHEBI:49883"/>
    </cofactor>
</comment>
<evidence type="ECO:0000256" key="6">
    <source>
        <dbReference type="ARBA" id="ARBA00023014"/>
    </source>
</evidence>
<gene>
    <name evidence="8" type="ORF">AMJ44_02285</name>
</gene>
<dbReference type="AlphaFoldDB" id="A0A0S7Y5V7"/>
<dbReference type="Gene3D" id="3.20.20.70">
    <property type="entry name" value="Aldolase class I"/>
    <property type="match status" value="1"/>
</dbReference>
<dbReference type="Proteomes" id="UP000051861">
    <property type="component" value="Unassembled WGS sequence"/>
</dbReference>
<dbReference type="InterPro" id="IPR023885">
    <property type="entry name" value="4Fe4S-binding_SPASM_dom"/>
</dbReference>
<reference evidence="8 9" key="1">
    <citation type="journal article" date="2015" name="Microbiome">
        <title>Genomic resolution of linkages in carbon, nitrogen, and sulfur cycling among widespread estuary sediment bacteria.</title>
        <authorList>
            <person name="Baker B.J."/>
            <person name="Lazar C.S."/>
            <person name="Teske A.P."/>
            <person name="Dick G.J."/>
        </authorList>
    </citation>
    <scope>NUCLEOTIDE SEQUENCE [LARGE SCALE GENOMIC DNA]</scope>
    <source>
        <strain evidence="8">DG_54_3</strain>
    </source>
</reference>
<dbReference type="PIRSF" id="PIRSF037420">
    <property type="entry name" value="PQQ_syn_pqqE"/>
    <property type="match status" value="1"/>
</dbReference>
<dbReference type="InterPro" id="IPR050377">
    <property type="entry name" value="Radical_SAM_PqqE_MftC-like"/>
</dbReference>
<dbReference type="PANTHER" id="PTHR11228:SF7">
    <property type="entry name" value="PQQA PEPTIDE CYCLASE"/>
    <property type="match status" value="1"/>
</dbReference>
<dbReference type="EMBL" id="LIZX01000013">
    <property type="protein sequence ID" value="KPJ69823.1"/>
    <property type="molecule type" value="Genomic_DNA"/>
</dbReference>
<keyword evidence="4" id="KW-0479">Metal-binding</keyword>
<dbReference type="PROSITE" id="PS51918">
    <property type="entry name" value="RADICAL_SAM"/>
    <property type="match status" value="1"/>
</dbReference>
<dbReference type="InterPro" id="IPR058240">
    <property type="entry name" value="rSAM_sf"/>
</dbReference>
<dbReference type="GO" id="GO:0003824">
    <property type="term" value="F:catalytic activity"/>
    <property type="evidence" value="ECO:0007669"/>
    <property type="project" value="InterPro"/>
</dbReference>